<organism evidence="8 9">
    <name type="scientific">Marinobacterium lutimaris</name>
    <dbReference type="NCBI Taxonomy" id="568106"/>
    <lineage>
        <taxon>Bacteria</taxon>
        <taxon>Pseudomonadati</taxon>
        <taxon>Pseudomonadota</taxon>
        <taxon>Gammaproteobacteria</taxon>
        <taxon>Oceanospirillales</taxon>
        <taxon>Oceanospirillaceae</taxon>
        <taxon>Marinobacterium</taxon>
    </lineage>
</organism>
<dbReference type="GO" id="GO:0005886">
    <property type="term" value="C:plasma membrane"/>
    <property type="evidence" value="ECO:0007669"/>
    <property type="project" value="UniProtKB-SubCell"/>
</dbReference>
<reference evidence="8 9" key="1">
    <citation type="submission" date="2016-10" db="EMBL/GenBank/DDBJ databases">
        <authorList>
            <person name="de Groot N.N."/>
        </authorList>
    </citation>
    <scope>NUCLEOTIDE SEQUENCE [LARGE SCALE GENOMIC DNA]</scope>
    <source>
        <strain evidence="8 9">DSM 22012</strain>
    </source>
</reference>
<comment type="subcellular location">
    <subcellularLocation>
        <location evidence="1">Cell membrane</location>
        <topology evidence="1">Multi-pass membrane protein</topology>
    </subcellularLocation>
</comment>
<name>A0A1H6CI37_9GAMM</name>
<evidence type="ECO:0000256" key="2">
    <source>
        <dbReference type="ARBA" id="ARBA00007928"/>
    </source>
</evidence>
<feature type="transmembrane region" description="Helical" evidence="7">
    <location>
        <begin position="112"/>
        <end position="133"/>
    </location>
</feature>
<keyword evidence="4 7" id="KW-0812">Transmembrane</keyword>
<evidence type="ECO:0000256" key="6">
    <source>
        <dbReference type="ARBA" id="ARBA00023136"/>
    </source>
</evidence>
<protein>
    <submittedName>
        <fullName evidence="8">Homoserine/homoserine lactone efflux protein</fullName>
    </submittedName>
</protein>
<evidence type="ECO:0000256" key="1">
    <source>
        <dbReference type="ARBA" id="ARBA00004651"/>
    </source>
</evidence>
<feature type="transmembrane region" description="Helical" evidence="7">
    <location>
        <begin position="42"/>
        <end position="65"/>
    </location>
</feature>
<keyword evidence="3" id="KW-1003">Cell membrane</keyword>
<dbReference type="PIRSF" id="PIRSF006324">
    <property type="entry name" value="LeuE"/>
    <property type="match status" value="1"/>
</dbReference>
<sequence>MPLEAWLALLSASVLISLSPGAGAATAMTFGLNHGVRGAAPAVAGLIAGFGTQLLIVAVGLGGLVATSPTLFQAIKWIGAGYLIWLGIQLWRARSLLSLDRETRGSKRQHFISAYLVNITNPKGMVFLVALMPQFMDPTLPRTPQLLVIAATLLIVDWSVMTGYSGLASHLSRWMQNPKALRWQNRVSGSALILAGLVLSTATL</sequence>
<dbReference type="AlphaFoldDB" id="A0A1H6CI37"/>
<evidence type="ECO:0000313" key="9">
    <source>
        <dbReference type="Proteomes" id="UP000236745"/>
    </source>
</evidence>
<proteinExistence type="inferred from homology"/>
<feature type="transmembrane region" description="Helical" evidence="7">
    <location>
        <begin position="145"/>
        <end position="167"/>
    </location>
</feature>
<evidence type="ECO:0000256" key="7">
    <source>
        <dbReference type="SAM" id="Phobius"/>
    </source>
</evidence>
<dbReference type="OrthoDB" id="9804822at2"/>
<dbReference type="InterPro" id="IPR001123">
    <property type="entry name" value="LeuE-type"/>
</dbReference>
<dbReference type="PANTHER" id="PTHR30086">
    <property type="entry name" value="ARGININE EXPORTER PROTEIN ARGO"/>
    <property type="match status" value="1"/>
</dbReference>
<keyword evidence="6 7" id="KW-0472">Membrane</keyword>
<keyword evidence="9" id="KW-1185">Reference proteome</keyword>
<evidence type="ECO:0000256" key="4">
    <source>
        <dbReference type="ARBA" id="ARBA00022692"/>
    </source>
</evidence>
<dbReference type="EMBL" id="FNVQ01000003">
    <property type="protein sequence ID" value="SEG72413.1"/>
    <property type="molecule type" value="Genomic_DNA"/>
</dbReference>
<gene>
    <name evidence="8" type="ORF">SAMN05444390_103514</name>
</gene>
<dbReference type="PANTHER" id="PTHR30086:SF14">
    <property type="entry name" value="HOMOSERINE_HOMOSERINE LACTONE EFFLUX PROTEIN"/>
    <property type="match status" value="1"/>
</dbReference>
<feature type="transmembrane region" description="Helical" evidence="7">
    <location>
        <begin position="6"/>
        <end position="30"/>
    </location>
</feature>
<keyword evidence="5 7" id="KW-1133">Transmembrane helix</keyword>
<evidence type="ECO:0000256" key="3">
    <source>
        <dbReference type="ARBA" id="ARBA00022475"/>
    </source>
</evidence>
<comment type="similarity">
    <text evidence="2">Belongs to the Rht family.</text>
</comment>
<dbReference type="GO" id="GO:0042970">
    <property type="term" value="F:homoserine transmembrane transporter activity"/>
    <property type="evidence" value="ECO:0007669"/>
    <property type="project" value="TreeGrafter"/>
</dbReference>
<dbReference type="Pfam" id="PF01810">
    <property type="entry name" value="LysE"/>
    <property type="match status" value="1"/>
</dbReference>
<feature type="transmembrane region" description="Helical" evidence="7">
    <location>
        <begin position="71"/>
        <end position="91"/>
    </location>
</feature>
<dbReference type="RefSeq" id="WP_104004341.1">
    <property type="nucleotide sequence ID" value="NZ_FNVQ01000003.1"/>
</dbReference>
<evidence type="ECO:0000256" key="5">
    <source>
        <dbReference type="ARBA" id="ARBA00022989"/>
    </source>
</evidence>
<evidence type="ECO:0000313" key="8">
    <source>
        <dbReference type="EMBL" id="SEG72413.1"/>
    </source>
</evidence>
<dbReference type="Proteomes" id="UP000236745">
    <property type="component" value="Unassembled WGS sequence"/>
</dbReference>
<accession>A0A1H6CI37</accession>